<dbReference type="RefSeq" id="WP_339093685.1">
    <property type="nucleotide sequence ID" value="NZ_LR743508.1"/>
</dbReference>
<proteinExistence type="predicted"/>
<accession>A0A679JQZ1</accession>
<organism evidence="1">
    <name type="scientific">Variovorax paradoxus</name>
    <dbReference type="NCBI Taxonomy" id="34073"/>
    <lineage>
        <taxon>Bacteria</taxon>
        <taxon>Pseudomonadati</taxon>
        <taxon>Pseudomonadota</taxon>
        <taxon>Betaproteobacteria</taxon>
        <taxon>Burkholderiales</taxon>
        <taxon>Comamonadaceae</taxon>
        <taxon>Variovorax</taxon>
    </lineage>
</organism>
<evidence type="ECO:0000313" key="1">
    <source>
        <dbReference type="EMBL" id="CAA2109717.1"/>
    </source>
</evidence>
<protein>
    <submittedName>
        <fullName evidence="1">Uncharacterized protein</fullName>
    </submittedName>
</protein>
<dbReference type="AlphaFoldDB" id="A0A679JQZ1"/>
<sequence>MNNDITPNSNGLSLEYRGFRFELRAEPQQGGYRPVVALLRTPATEEEALLPDDTEEIVYGTAAEATRHAEQQAMRWVHDRTGDGRGQF</sequence>
<name>A0A679JQZ1_VARPD</name>
<reference evidence="1" key="1">
    <citation type="submission" date="2019-12" db="EMBL/GenBank/DDBJ databases">
        <authorList>
            <person name="Cremers G."/>
        </authorList>
    </citation>
    <scope>NUCLEOTIDE SEQUENCE</scope>
    <source>
        <strain evidence="1">Vvax</strain>
    </source>
</reference>
<dbReference type="EMBL" id="LR743508">
    <property type="protein sequence ID" value="CAA2109717.1"/>
    <property type="molecule type" value="Genomic_DNA"/>
</dbReference>
<gene>
    <name evidence="1" type="ORF">VVAX_05988</name>
</gene>